<keyword evidence="4" id="KW-1185">Reference proteome</keyword>
<dbReference type="EMBL" id="BPEU01000024">
    <property type="protein sequence ID" value="GIU43857.1"/>
    <property type="molecule type" value="Genomic_DNA"/>
</dbReference>
<dbReference type="EMBL" id="MCBT01000040">
    <property type="protein sequence ID" value="OEG73583.1"/>
    <property type="molecule type" value="Genomic_DNA"/>
</dbReference>
<dbReference type="Gene3D" id="3.40.50.10220">
    <property type="entry name" value="DNA polymerase III, psi subunit"/>
    <property type="match status" value="1"/>
</dbReference>
<dbReference type="InterPro" id="IPR036654">
    <property type="entry name" value="DNA_pol_III_psi_sf"/>
</dbReference>
<dbReference type="Proteomes" id="UP000773469">
    <property type="component" value="Unassembled WGS sequence"/>
</dbReference>
<evidence type="ECO:0000313" key="1">
    <source>
        <dbReference type="EMBL" id="GIU43857.1"/>
    </source>
</evidence>
<accession>A0A1E5IUE4</accession>
<reference evidence="1 4" key="2">
    <citation type="submission" date="2021-05" db="EMBL/GenBank/DDBJ databases">
        <title>Molecular characterization for Shewanella algae harboring chromosomal blaOXA-55-like strains isolated from clinical and environment sample.</title>
        <authorList>
            <person name="Ohama Y."/>
            <person name="Aoki K."/>
            <person name="Harada S."/>
            <person name="Moriya K."/>
            <person name="Ishii Y."/>
            <person name="Tateda K."/>
        </authorList>
    </citation>
    <scope>NUCLEOTIDE SEQUENCE [LARGE SCALE GENOMIC DNA]</scope>
    <source>
        <strain evidence="1 4">MBTL60-118</strain>
    </source>
</reference>
<evidence type="ECO:0000313" key="3">
    <source>
        <dbReference type="Proteomes" id="UP000095230"/>
    </source>
</evidence>
<evidence type="ECO:0000313" key="2">
    <source>
        <dbReference type="EMBL" id="OEG73583.1"/>
    </source>
</evidence>
<dbReference type="GO" id="GO:0003887">
    <property type="term" value="F:DNA-directed DNA polymerase activity"/>
    <property type="evidence" value="ECO:0007669"/>
    <property type="project" value="InterPro"/>
</dbReference>
<dbReference type="GO" id="GO:0006260">
    <property type="term" value="P:DNA replication"/>
    <property type="evidence" value="ECO:0007669"/>
    <property type="project" value="InterPro"/>
</dbReference>
<reference evidence="2 3" key="1">
    <citation type="submission" date="2016-07" db="EMBL/GenBank/DDBJ databases">
        <title>Whole-genome of two Shewanella species isolated from a digestive organ of sea cucumber Apostichopus japonicus Selenka 1867.</title>
        <authorList>
            <person name="Hong H.-H."/>
            <person name="Choi H."/>
            <person name="Cheon S."/>
            <person name="Oh J.-S."/>
            <person name="Lee H.-G."/>
            <person name="Park C."/>
        </authorList>
    </citation>
    <scope>NUCLEOTIDE SEQUENCE [LARGE SCALE GENOMIC DNA]</scope>
    <source>
        <strain evidence="2 3">CSB03KR</strain>
    </source>
</reference>
<protein>
    <recommendedName>
        <fullName evidence="5">DNA polymerase III subunit psi</fullName>
    </recommendedName>
</protein>
<dbReference type="Proteomes" id="UP000095230">
    <property type="component" value="Unassembled WGS sequence"/>
</dbReference>
<dbReference type="RefSeq" id="WP_069671319.1">
    <property type="nucleotide sequence ID" value="NZ_BPEU01000024.1"/>
</dbReference>
<organism evidence="2 3">
    <name type="scientific">Shewanella colwelliana</name>
    <name type="common">Alteromonas colwelliana</name>
    <dbReference type="NCBI Taxonomy" id="23"/>
    <lineage>
        <taxon>Bacteria</taxon>
        <taxon>Pseudomonadati</taxon>
        <taxon>Pseudomonadota</taxon>
        <taxon>Gammaproteobacteria</taxon>
        <taxon>Alteromonadales</taxon>
        <taxon>Shewanellaceae</taxon>
        <taxon>Shewanella</taxon>
    </lineage>
</organism>
<comment type="caution">
    <text evidence="2">The sequence shown here is derived from an EMBL/GenBank/DDBJ whole genome shotgun (WGS) entry which is preliminary data.</text>
</comment>
<dbReference type="STRING" id="23.BEL05_09220"/>
<gene>
    <name evidence="2" type="ORF">BEL05_09220</name>
    <name evidence="1" type="ORF">TUM3794_30480</name>
</gene>
<dbReference type="GO" id="GO:0008408">
    <property type="term" value="F:3'-5' exonuclease activity"/>
    <property type="evidence" value="ECO:0007669"/>
    <property type="project" value="InterPro"/>
</dbReference>
<dbReference type="SUPFAM" id="SSF102220">
    <property type="entry name" value="DNA polymerase III psi subunit"/>
    <property type="match status" value="1"/>
</dbReference>
<evidence type="ECO:0008006" key="5">
    <source>
        <dbReference type="Google" id="ProtNLM"/>
    </source>
</evidence>
<sequence>MDKQAYLDAMGISRWVRQEMQLNPCVILHDQGVQLNLEHPIVTSVLALLEVDVKQVVTSNNGAKLSQVCWDMRSVKRPQIDTLISSAPIAVLEQQSSAKQALWQSICQREISDA</sequence>
<dbReference type="OrthoDB" id="6267421at2"/>
<evidence type="ECO:0000313" key="4">
    <source>
        <dbReference type="Proteomes" id="UP000773469"/>
    </source>
</evidence>
<name>A0A1E5IUE4_SHECO</name>
<proteinExistence type="predicted"/>
<dbReference type="AlphaFoldDB" id="A0A1E5IUE4"/>